<protein>
    <submittedName>
        <fullName evidence="4">Uncharacterized mitochondrial protein AtMg00810-like</fullName>
    </submittedName>
</protein>
<accession>A0A6L2MEJ2</accession>
<dbReference type="PANTHER" id="PTHR11439">
    <property type="entry name" value="GAG-POL-RELATED RETROTRANSPOSON"/>
    <property type="match status" value="1"/>
</dbReference>
<keyword evidence="1" id="KW-0175">Coiled coil</keyword>
<name>A0A6L2MEJ2_TANCI</name>
<feature type="compositionally biased region" description="Basic and acidic residues" evidence="2">
    <location>
        <begin position="546"/>
        <end position="567"/>
    </location>
</feature>
<evidence type="ECO:0000256" key="1">
    <source>
        <dbReference type="SAM" id="Coils"/>
    </source>
</evidence>
<feature type="coiled-coil region" evidence="1">
    <location>
        <begin position="505"/>
        <end position="532"/>
    </location>
</feature>
<comment type="caution">
    <text evidence="4">The sequence shown here is derived from an EMBL/GenBank/DDBJ whole genome shotgun (WGS) entry which is preliminary data.</text>
</comment>
<organism evidence="4">
    <name type="scientific">Tanacetum cinerariifolium</name>
    <name type="common">Dalmatian daisy</name>
    <name type="synonym">Chrysanthemum cinerariifolium</name>
    <dbReference type="NCBI Taxonomy" id="118510"/>
    <lineage>
        <taxon>Eukaryota</taxon>
        <taxon>Viridiplantae</taxon>
        <taxon>Streptophyta</taxon>
        <taxon>Embryophyta</taxon>
        <taxon>Tracheophyta</taxon>
        <taxon>Spermatophyta</taxon>
        <taxon>Magnoliopsida</taxon>
        <taxon>eudicotyledons</taxon>
        <taxon>Gunneridae</taxon>
        <taxon>Pentapetalae</taxon>
        <taxon>asterids</taxon>
        <taxon>campanulids</taxon>
        <taxon>Asterales</taxon>
        <taxon>Asteraceae</taxon>
        <taxon>Asteroideae</taxon>
        <taxon>Anthemideae</taxon>
        <taxon>Anthemidinae</taxon>
        <taxon>Tanacetum</taxon>
    </lineage>
</organism>
<dbReference type="AlphaFoldDB" id="A0A6L2MEJ2"/>
<feature type="region of interest" description="Disordered" evidence="2">
    <location>
        <begin position="536"/>
        <end position="567"/>
    </location>
</feature>
<feature type="compositionally biased region" description="Basic and acidic residues" evidence="2">
    <location>
        <begin position="489"/>
        <end position="500"/>
    </location>
</feature>
<evidence type="ECO:0000256" key="2">
    <source>
        <dbReference type="SAM" id="MobiDB-lite"/>
    </source>
</evidence>
<sequence length="567" mass="64938">MNTLSKEDLYNLFGTMFDEYFKKKSFDMPFNSAAQQVQNHEDSSVTTLIDIEEHEAPPIVTTSEEHTSQISEEGIYFEESFALVARLEAICMFIAFAAHKNITIFQMDVKTAFLNGPLKRKYMLKHGMDECVSMSTPMATKRRDANLQRSPTDQMTYCRKIGGLMYLKSSHLDISFATFVCARYQARPMVKHLKEVKRIFRYLRQSYNMRLGYPKDFGFELFAYSNADHAGCKDDCKSTSGGIQFLRDKLVSWSSKKHDCTAMSTAKDEYVSLSALADVHQDELCPPNKNYAIMDANKKVDLENPLCQDKSRILEDILKNHPLRFSIAASSSMPWIYLGQFWHTCTKMDQNWMITDEIKLMENYQLYVEVFGIDVPMTQSQPNESTQGMHRTTSAPRTPNPVVAKGVSSAPRKSTVIRLYTLQVSRSQQTSHEELKATQNVEKVKEHLMDEEIKKLVEGSENVKENVTVHSSPLRNDDNQNVPSTGLKPRSDKERLRFEREKSQADVAKMIAEAIQQERQNLRLEISEQVNDAIANHVLRRPSVVRPRDQEDPHDDVPPEGENSAKR</sequence>
<feature type="region of interest" description="Disordered" evidence="2">
    <location>
        <begin position="379"/>
        <end position="408"/>
    </location>
</feature>
<evidence type="ECO:0000313" key="4">
    <source>
        <dbReference type="EMBL" id="GEU72371.1"/>
    </source>
</evidence>
<dbReference type="PANTHER" id="PTHR11439:SF509">
    <property type="entry name" value="RNA-DIRECTED DNA POLYMERASE"/>
    <property type="match status" value="1"/>
</dbReference>
<dbReference type="EMBL" id="BKCJ010006480">
    <property type="protein sequence ID" value="GEU72371.1"/>
    <property type="molecule type" value="Genomic_DNA"/>
</dbReference>
<proteinExistence type="predicted"/>
<feature type="region of interest" description="Disordered" evidence="2">
    <location>
        <begin position="463"/>
        <end position="500"/>
    </location>
</feature>
<feature type="domain" description="Reverse transcriptase Ty1/copia-type" evidence="3">
    <location>
        <begin position="73"/>
        <end position="124"/>
    </location>
</feature>
<feature type="compositionally biased region" description="Polar residues" evidence="2">
    <location>
        <begin position="468"/>
        <end position="484"/>
    </location>
</feature>
<feature type="compositionally biased region" description="Polar residues" evidence="2">
    <location>
        <begin position="379"/>
        <end position="397"/>
    </location>
</feature>
<reference evidence="4" key="1">
    <citation type="journal article" date="2019" name="Sci. Rep.">
        <title>Draft genome of Tanacetum cinerariifolium, the natural source of mosquito coil.</title>
        <authorList>
            <person name="Yamashiro T."/>
            <person name="Shiraishi A."/>
            <person name="Satake H."/>
            <person name="Nakayama K."/>
        </authorList>
    </citation>
    <scope>NUCLEOTIDE SEQUENCE</scope>
</reference>
<dbReference type="InterPro" id="IPR013103">
    <property type="entry name" value="RVT_2"/>
</dbReference>
<gene>
    <name evidence="4" type="ORF">Tci_044349</name>
</gene>
<dbReference type="CDD" id="cd09272">
    <property type="entry name" value="RNase_HI_RT_Ty1"/>
    <property type="match status" value="1"/>
</dbReference>
<dbReference type="Pfam" id="PF07727">
    <property type="entry name" value="RVT_2"/>
    <property type="match status" value="1"/>
</dbReference>
<evidence type="ECO:0000259" key="3">
    <source>
        <dbReference type="Pfam" id="PF07727"/>
    </source>
</evidence>